<dbReference type="EMBL" id="JH604634">
    <property type="protein sequence ID" value="EHY66167.1"/>
    <property type="molecule type" value="Genomic_DNA"/>
</dbReference>
<dbReference type="HOGENOM" id="CLU_009683_3_0_1"/>
<protein>
    <submittedName>
        <fullName evidence="2">Uncharacterized protein</fullName>
    </submittedName>
</protein>
<keyword evidence="1" id="KW-0732">Signal</keyword>
<gene>
    <name evidence="2" type="ORF">NERG_00863</name>
</gene>
<reference evidence="2" key="1">
    <citation type="submission" date="2011-03" db="EMBL/GenBank/DDBJ databases">
        <title>The Genome Sequence of Nematocida sp1 strain ERTm2.</title>
        <authorList>
            <consortium name="The Broad Institute Genome Sequencing Platform"/>
            <consortium name="The Broad Institute Genome Sequencing Center for Infectious Disease"/>
            <person name="Cuomo C."/>
            <person name="Troemel E."/>
            <person name="Young S.K."/>
            <person name="Zeng Q."/>
            <person name="Gargeya S."/>
            <person name="Fitzgerald M."/>
            <person name="Haas B."/>
            <person name="Abouelleil A."/>
            <person name="Alvarado L."/>
            <person name="Arachchi H.M."/>
            <person name="Berlin A."/>
            <person name="Brown A."/>
            <person name="Chapman S.B."/>
            <person name="Chen Z."/>
            <person name="Dunbar C."/>
            <person name="Freedman E."/>
            <person name="Gearin G."/>
            <person name="Gellesch M."/>
            <person name="Goldberg J."/>
            <person name="Griggs A."/>
            <person name="Gujja S."/>
            <person name="Heilman E.R."/>
            <person name="Heiman D."/>
            <person name="Howarth C."/>
            <person name="Larson L."/>
            <person name="Lui A."/>
            <person name="MacDonald P.J.P."/>
            <person name="Mehta T."/>
            <person name="Montmayeur A."/>
            <person name="Murphy C."/>
            <person name="Neiman D."/>
            <person name="Pearson M."/>
            <person name="Priest M."/>
            <person name="Roberts A."/>
            <person name="Saif S."/>
            <person name="Shea T."/>
            <person name="Shenoy N."/>
            <person name="Sisk P."/>
            <person name="Stolte C."/>
            <person name="Sykes S."/>
            <person name="White J."/>
            <person name="Yandava C."/>
            <person name="Wortman J."/>
            <person name="Nusbaum C."/>
            <person name="Birren B."/>
        </authorList>
    </citation>
    <scope>NUCLEOTIDE SEQUENCE</scope>
    <source>
        <strain evidence="2">ERTm2</strain>
    </source>
</reference>
<evidence type="ECO:0000256" key="1">
    <source>
        <dbReference type="SAM" id="SignalP"/>
    </source>
</evidence>
<evidence type="ECO:0000313" key="2">
    <source>
        <dbReference type="EMBL" id="EHY66167.1"/>
    </source>
</evidence>
<dbReference type="Proteomes" id="UP000005622">
    <property type="component" value="Unassembled WGS sequence"/>
</dbReference>
<feature type="signal peptide" evidence="1">
    <location>
        <begin position="1"/>
        <end position="24"/>
    </location>
</feature>
<organism evidence="2">
    <name type="scientific">Nematocida ausubeli (strain ATCC PRA-371 / ERTm2)</name>
    <name type="common">Nematode killer fungus</name>
    <dbReference type="NCBI Taxonomy" id="1913371"/>
    <lineage>
        <taxon>Eukaryota</taxon>
        <taxon>Fungi</taxon>
        <taxon>Fungi incertae sedis</taxon>
        <taxon>Microsporidia</taxon>
        <taxon>Nematocida</taxon>
    </lineage>
</organism>
<proteinExistence type="predicted"/>
<sequence>MWFSTIWVKVVVLIGILLMNMCRANMTLDEVETTLQFEVATDALPVKINPDGPLNFLRGLIYQKMECMYNKRFFASQIDTNYFVEEKSDKTNNYHWYTYIRDRQMDKAYKALTANKMDVYAEKYHTHLIDLFPSPNGDITIETRGNQSFIQFLRAETTEKHALHILAMLLLFSEGVSIPIKVNNTILKVYEIEKKDEVYFEVPMEIPWLNLVEDKVQTFQQKKVKQLISFFKENAANQEVLSLMKDKCSHDEVSTGMFLDSPKFLIQSYIFGFIDSAECAAEFIQTVHTMTEKYAPKTETSSKDDCVYDRLFRPSITAIEHIEDPGYMALMKSTQDILNTNRTFPFADVTQLPSYTSVPMRDPITKVFSTGYLEKYSNCVECMILSLFCCLAYDPSDFTYKTDHMGNVSKELKEFFLPKKNEIFDTTKDEFQIKWCRVVACLDEPRIAYCKKRNELDCGIINMLLVIAEIVNVSKEEKGKIFRFAQSLKEQKEKLHYKLSNDIEEYTKALLKRLSKTKNVEISFSDLKSKNYPNGRYDLSGKITMIFEHSNIKNTIVLEISNGHSNIEMVPTIVNSKFAQIKKLNEMAASCKNGATFIESLIAIYMDYEIRKIDTYKNNKTFMKTQVRKTIKNNFADINRLLLIKKINALGYKTDLVGCLIIYSMDQKLSPVHPIIRFTSNIIGSSELDNLSVRIRMIPPAILTSRHTKNSNNINYPKIRLFEENYKNSMVHIKNDYFTECVLECDMSIFIIWAKYCIDNFCPSNKEEIHKLFGGTITRSIYGYIFRDQNMKLANELNEAITKGYPDTKDIMLNSLHNIWFIHLIVEENLNVELIKTNFHAIRTPIHTPSIFTYIRRRNIVQNFIKMEDHLCIDKDTIVKFNELFHIYNSKPKSL</sequence>
<name>H8ZBB4_NEMA1</name>
<dbReference type="AlphaFoldDB" id="H8ZBB4"/>
<feature type="chain" id="PRO_5003617804" evidence="1">
    <location>
        <begin position="25"/>
        <end position="895"/>
    </location>
</feature>
<accession>H8ZBB4</accession>